<feature type="compositionally biased region" description="Polar residues" evidence="1">
    <location>
        <begin position="173"/>
        <end position="186"/>
    </location>
</feature>
<dbReference type="OrthoDB" id="294251at2759"/>
<dbReference type="EMBL" id="JABBWG010000024">
    <property type="protein sequence ID" value="KAG1813131.1"/>
    <property type="molecule type" value="Genomic_DNA"/>
</dbReference>
<dbReference type="PANTHER" id="PTHR47219">
    <property type="entry name" value="RAB GTPASE-ACTIVATING PROTEIN 1-LIKE"/>
    <property type="match status" value="1"/>
</dbReference>
<sequence length="726" mass="80740">METPSSSTTLALPKQSPSRYPRSSPSSTASSVPELYSSSSTNRERSSTESAIFTIYSMYGDDEEQTSWTASSTFEDPSKELDLSLGDSFRYSNFFNQRTSYVSNTDTSFIDLSSDMKPFGTLSNPHDRTRLSATSNGSANLSYPPPLLNRANSHGRDTLELPTRSKRVPPIPTRSQSALTSCSSSIDLDAVSPPVSHLTPPHNRPPLRSRSRERHVPEPTLVLTPPQPTSSLIPPSSQTPSSSPTTKQPSKLSSPSSKTSLVPSEGEDLDAFHVRSTYAHLDVIGVRGDGHEEGVERTRARIRASRGSELRAEAALAGPSEKSRDLEAEELNVLSSLDRYGFFTVPSHDRLVLLPSGPLLKRLASVRAGPKSAPSHAVSVSSLPAASSPLKEQMRVAKWDRMLEVLSRDDGGNVESWVIKASKAHKLRQRVYKGIPDRWRRAAWEVLMNRFSKSGRKAVEELGNHYSQGLEKPSSYDIQIDLDVPRTISGHIMFHTRYGLGQRSLFHVLHSFSLQCHQCGYVQGMGPIAATLLCYFEPEKVYAALSRLHDTYNMHTIFSPGFPGLLQAIYVQERIMESKMPDVYAAFKKHMISTTSYATKWYITLFANSVPFQTQLRLWDAYLLEGEDLFIAVAISVVWVYRGVLLSIYLAILTLIQSIDHITSSSANFETILSLLSSFFVPEDDDSLLSWIERMLGDKKLRSQMARWRQNWNELVASGKDGEALL</sequence>
<dbReference type="SUPFAM" id="SSF47923">
    <property type="entry name" value="Ypt/Rab-GAP domain of gyp1p"/>
    <property type="match status" value="2"/>
</dbReference>
<feature type="compositionally biased region" description="Low complexity" evidence="1">
    <location>
        <begin position="229"/>
        <end position="264"/>
    </location>
</feature>
<evidence type="ECO:0000259" key="3">
    <source>
        <dbReference type="PROSITE" id="PS50086"/>
    </source>
</evidence>
<dbReference type="Gene3D" id="1.10.472.80">
    <property type="entry name" value="Ypt/Rab-GAP domain of gyp1p, domain 3"/>
    <property type="match status" value="1"/>
</dbReference>
<reference evidence="4" key="1">
    <citation type="journal article" date="2020" name="New Phytol.">
        <title>Comparative genomics reveals dynamic genome evolution in host specialist ectomycorrhizal fungi.</title>
        <authorList>
            <person name="Lofgren L.A."/>
            <person name="Nguyen N.H."/>
            <person name="Vilgalys R."/>
            <person name="Ruytinx J."/>
            <person name="Liao H.L."/>
            <person name="Branco S."/>
            <person name="Kuo A."/>
            <person name="LaButti K."/>
            <person name="Lipzen A."/>
            <person name="Andreopoulos W."/>
            <person name="Pangilinan J."/>
            <person name="Riley R."/>
            <person name="Hundley H."/>
            <person name="Na H."/>
            <person name="Barry K."/>
            <person name="Grigoriev I.V."/>
            <person name="Stajich J.E."/>
            <person name="Kennedy P.G."/>
        </authorList>
    </citation>
    <scope>NUCLEOTIDE SEQUENCE</scope>
    <source>
        <strain evidence="4">MN1</strain>
    </source>
</reference>
<feature type="transmembrane region" description="Helical" evidence="2">
    <location>
        <begin position="629"/>
        <end position="656"/>
    </location>
</feature>
<organism evidence="4 5">
    <name type="scientific">Suillus subaureus</name>
    <dbReference type="NCBI Taxonomy" id="48587"/>
    <lineage>
        <taxon>Eukaryota</taxon>
        <taxon>Fungi</taxon>
        <taxon>Dikarya</taxon>
        <taxon>Basidiomycota</taxon>
        <taxon>Agaricomycotina</taxon>
        <taxon>Agaricomycetes</taxon>
        <taxon>Agaricomycetidae</taxon>
        <taxon>Boletales</taxon>
        <taxon>Suillineae</taxon>
        <taxon>Suillaceae</taxon>
        <taxon>Suillus</taxon>
    </lineage>
</organism>
<dbReference type="AlphaFoldDB" id="A0A9P7JBN4"/>
<evidence type="ECO:0000256" key="2">
    <source>
        <dbReference type="SAM" id="Phobius"/>
    </source>
</evidence>
<dbReference type="InterPro" id="IPR050302">
    <property type="entry name" value="Rab_GAP_TBC_domain"/>
</dbReference>
<name>A0A9P7JBN4_9AGAM</name>
<evidence type="ECO:0000313" key="5">
    <source>
        <dbReference type="Proteomes" id="UP000807769"/>
    </source>
</evidence>
<gene>
    <name evidence="4" type="ORF">BJ212DRAFT_1366719</name>
</gene>
<dbReference type="Pfam" id="PF00566">
    <property type="entry name" value="RabGAP-TBC"/>
    <property type="match status" value="1"/>
</dbReference>
<dbReference type="PROSITE" id="PS50086">
    <property type="entry name" value="TBC_RABGAP"/>
    <property type="match status" value="1"/>
</dbReference>
<evidence type="ECO:0000256" key="1">
    <source>
        <dbReference type="SAM" id="MobiDB-lite"/>
    </source>
</evidence>
<dbReference type="Proteomes" id="UP000807769">
    <property type="component" value="Unassembled WGS sequence"/>
</dbReference>
<dbReference type="SMART" id="SM00164">
    <property type="entry name" value="TBC"/>
    <property type="match status" value="1"/>
</dbReference>
<feature type="compositionally biased region" description="Polar residues" evidence="1">
    <location>
        <begin position="1"/>
        <end position="10"/>
    </location>
</feature>
<feature type="domain" description="Rab-GAP TBC" evidence="3">
    <location>
        <begin position="434"/>
        <end position="626"/>
    </location>
</feature>
<dbReference type="InterPro" id="IPR000195">
    <property type="entry name" value="Rab-GAP-TBC_dom"/>
</dbReference>
<comment type="caution">
    <text evidence="4">The sequence shown here is derived from an EMBL/GenBank/DDBJ whole genome shotgun (WGS) entry which is preliminary data.</text>
</comment>
<dbReference type="Gene3D" id="1.10.8.270">
    <property type="entry name" value="putative rabgap domain of human tbc1 domain family member 14 like domains"/>
    <property type="match status" value="1"/>
</dbReference>
<dbReference type="RefSeq" id="XP_041191005.1">
    <property type="nucleotide sequence ID" value="XM_041336112.1"/>
</dbReference>
<feature type="compositionally biased region" description="Low complexity" evidence="1">
    <location>
        <begin position="16"/>
        <end position="41"/>
    </location>
</feature>
<dbReference type="FunFam" id="1.10.8.270:FF:000023">
    <property type="entry name" value="TBC domain-containing protein C1778.09"/>
    <property type="match status" value="1"/>
</dbReference>
<protein>
    <submittedName>
        <fullName evidence="4">Rab-GTPase-TBC domain-containing protein</fullName>
    </submittedName>
</protein>
<dbReference type="GO" id="GO:0005096">
    <property type="term" value="F:GTPase activator activity"/>
    <property type="evidence" value="ECO:0007669"/>
    <property type="project" value="TreeGrafter"/>
</dbReference>
<feature type="region of interest" description="Disordered" evidence="1">
    <location>
        <begin position="121"/>
        <end position="265"/>
    </location>
</feature>
<keyword evidence="5" id="KW-1185">Reference proteome</keyword>
<feature type="compositionally biased region" description="Polar residues" evidence="1">
    <location>
        <begin position="131"/>
        <end position="141"/>
    </location>
</feature>
<accession>A0A9P7JBN4</accession>
<dbReference type="InterPro" id="IPR035969">
    <property type="entry name" value="Rab-GAP_TBC_sf"/>
</dbReference>
<feature type="region of interest" description="Disordered" evidence="1">
    <location>
        <begin position="1"/>
        <end position="48"/>
    </location>
</feature>
<keyword evidence="2" id="KW-0472">Membrane</keyword>
<dbReference type="GeneID" id="64630129"/>
<dbReference type="PANTHER" id="PTHR47219:SF9">
    <property type="entry name" value="GTPASE ACTIVATING PROTEIN AND CENTROSOME-ASSOCIATED, ISOFORM B"/>
    <property type="match status" value="1"/>
</dbReference>
<keyword evidence="2" id="KW-1133">Transmembrane helix</keyword>
<keyword evidence="2" id="KW-0812">Transmembrane</keyword>
<evidence type="ECO:0000313" key="4">
    <source>
        <dbReference type="EMBL" id="KAG1813131.1"/>
    </source>
</evidence>
<proteinExistence type="predicted"/>
<dbReference type="GO" id="GO:0031267">
    <property type="term" value="F:small GTPase binding"/>
    <property type="evidence" value="ECO:0007669"/>
    <property type="project" value="TreeGrafter"/>
</dbReference>